<dbReference type="Proteomes" id="UP000223363">
    <property type="component" value="Segment"/>
</dbReference>
<evidence type="ECO:0000313" key="1">
    <source>
        <dbReference type="EMBL" id="ATA65687.1"/>
    </source>
</evidence>
<dbReference type="EMBL" id="MF285618">
    <property type="protein sequence ID" value="ATA65687.1"/>
    <property type="molecule type" value="Genomic_DNA"/>
</dbReference>
<accession>A0A289YW25</accession>
<name>A0A289YW25_9CAUD</name>
<keyword evidence="2" id="KW-1185">Reference proteome</keyword>
<gene>
    <name evidence="1" type="ORF">2050HW_00352</name>
</gene>
<protein>
    <submittedName>
        <fullName evidence="1">Uncharacterized protein</fullName>
    </submittedName>
</protein>
<reference evidence="2" key="1">
    <citation type="submission" date="2017-06" db="EMBL/GenBank/DDBJ databases">
        <authorList>
            <person name="Zhao X."/>
        </authorList>
    </citation>
    <scope>NUCLEOTIDE SEQUENCE [LARGE SCALE GENOMIC DNA]</scope>
</reference>
<organism evidence="1 2">
    <name type="scientific">Serratia phage vB_SmaM_ 2050HW</name>
    <dbReference type="NCBI Taxonomy" id="2024252"/>
    <lineage>
        <taxon>Viruses</taxon>
        <taxon>Duplodnaviria</taxon>
        <taxon>Heunggongvirae</taxon>
        <taxon>Uroviricota</taxon>
        <taxon>Caudoviricetes</taxon>
        <taxon>Chimalliviridae</taxon>
        <taxon>Moabitevirus</taxon>
        <taxon>Moabitevirus mv2050HW</taxon>
    </lineage>
</organism>
<sequence>MKFILALNPKDPAIKGYESALLKMIQIMDKREATYWKESANLDILSREM</sequence>
<evidence type="ECO:0000313" key="2">
    <source>
        <dbReference type="Proteomes" id="UP000223363"/>
    </source>
</evidence>
<proteinExistence type="predicted"/>